<proteinExistence type="predicted"/>
<name>A0A2H4SQX8_CORMI</name>
<dbReference type="VEuPathDB" id="FungiDB:A9K55_002191"/>
<reference evidence="2 3" key="1">
    <citation type="journal article" date="2017" name="BMC Genomics">
        <title>Chromosome level assembly and secondary metabolite potential of the parasitic fungus Cordyceps militaris.</title>
        <authorList>
            <person name="Kramer G.J."/>
            <person name="Nodwell J.R."/>
        </authorList>
    </citation>
    <scope>NUCLEOTIDE SEQUENCE [LARGE SCALE GENOMIC DNA]</scope>
    <source>
        <strain evidence="2 3">ATCC 34164</strain>
    </source>
</reference>
<protein>
    <submittedName>
        <fullName evidence="2">Uncharacterized protein</fullName>
    </submittedName>
</protein>
<dbReference type="AlphaFoldDB" id="A0A2H4SQX8"/>
<evidence type="ECO:0000313" key="3">
    <source>
        <dbReference type="Proteomes" id="UP000323067"/>
    </source>
</evidence>
<evidence type="ECO:0000313" key="2">
    <source>
        <dbReference type="EMBL" id="ATY65503.1"/>
    </source>
</evidence>
<organism evidence="2 3">
    <name type="scientific">Cordyceps militaris</name>
    <name type="common">Caterpillar fungus</name>
    <name type="synonym">Clavaria militaris</name>
    <dbReference type="NCBI Taxonomy" id="73501"/>
    <lineage>
        <taxon>Eukaryota</taxon>
        <taxon>Fungi</taxon>
        <taxon>Dikarya</taxon>
        <taxon>Ascomycota</taxon>
        <taxon>Pezizomycotina</taxon>
        <taxon>Sordariomycetes</taxon>
        <taxon>Hypocreomycetidae</taxon>
        <taxon>Hypocreales</taxon>
        <taxon>Cordycipitaceae</taxon>
        <taxon>Cordyceps</taxon>
    </lineage>
</organism>
<dbReference type="Proteomes" id="UP000323067">
    <property type="component" value="Chromosome iii"/>
</dbReference>
<evidence type="ECO:0000256" key="1">
    <source>
        <dbReference type="SAM" id="MobiDB-lite"/>
    </source>
</evidence>
<accession>A0A2H4SQX8</accession>
<feature type="region of interest" description="Disordered" evidence="1">
    <location>
        <begin position="181"/>
        <end position="207"/>
    </location>
</feature>
<gene>
    <name evidence="2" type="ORF">A9K55_002191</name>
</gene>
<dbReference type="VEuPathDB" id="FungiDB:CCM_09666"/>
<sequence>MSYSQRQLTPVDGPVPDSPRPLYEATCTCLKAFEDCLDFDHDWKTGAEAIMEQESRLFRWGRLTGVFREGGDCLDARLSHHKHVSNRMLAFLYNIANQIASGKMITSPIQNKVPRAKMFTARLGDDADEPYRSSLRIPAIEAAIDDLFCLSDEIQRWVEKWPQLDLVRDDETMTDTAEICQEQAGAEVPPPEQEENPKKRKATEKLERVGQACRADFFE</sequence>
<dbReference type="EMBL" id="CP023326">
    <property type="protein sequence ID" value="ATY65503.1"/>
    <property type="molecule type" value="Genomic_DNA"/>
</dbReference>